<dbReference type="PANTHER" id="PTHR35811:SF1">
    <property type="entry name" value="HTH OST-TYPE DOMAIN-CONTAINING PROTEIN"/>
    <property type="match status" value="1"/>
</dbReference>
<name>A0A1I1JH32_9RHOB</name>
<feature type="domain" description="NYN" evidence="1">
    <location>
        <begin position="61"/>
        <end position="186"/>
    </location>
</feature>
<organism evidence="2 3">
    <name type="scientific">Pseudooceanicola nitratireducens</name>
    <dbReference type="NCBI Taxonomy" id="517719"/>
    <lineage>
        <taxon>Bacteria</taxon>
        <taxon>Pseudomonadati</taxon>
        <taxon>Pseudomonadota</taxon>
        <taxon>Alphaproteobacteria</taxon>
        <taxon>Rhodobacterales</taxon>
        <taxon>Paracoccaceae</taxon>
        <taxon>Pseudooceanicola</taxon>
    </lineage>
</organism>
<dbReference type="Pfam" id="PF01936">
    <property type="entry name" value="NYN"/>
    <property type="match status" value="1"/>
</dbReference>
<sequence>MRRSAAFNGRSECRLRAGRDAPMFRRRSPRHALRKTPNFRRIFLSISLDIYGLEFSMAQPVSVLVDGDNISGKHAEKILSIAAQHGEPILVRVYADAQRPSDWHGAIGYRMLHCGTGKNAADILLALDALELLLSKNMRCFVIASSDGDFIHLVTRLREHGAKVIGIGEVKAPNAFRAGCSDFVEIGTPQPVRLVPEPPATVTALDRKIRAMIAMHSNKGMGMHIAELAPKMHTQHGIRISTYPERSWRAYLAARPSLYELSPRGPEAMVRFRPEGFTQAA</sequence>
<gene>
    <name evidence="2" type="ORF">SAMN05421762_0953</name>
</gene>
<dbReference type="AlphaFoldDB" id="A0A1I1JH32"/>
<dbReference type="EMBL" id="FOLX01000001">
    <property type="protein sequence ID" value="SFC45253.1"/>
    <property type="molecule type" value="Genomic_DNA"/>
</dbReference>
<accession>A0A1I1JH32</accession>
<keyword evidence="3" id="KW-1185">Reference proteome</keyword>
<proteinExistence type="predicted"/>
<dbReference type="Gene3D" id="3.40.50.1010">
    <property type="entry name" value="5'-nuclease"/>
    <property type="match status" value="1"/>
</dbReference>
<dbReference type="InterPro" id="IPR021139">
    <property type="entry name" value="NYN"/>
</dbReference>
<dbReference type="Proteomes" id="UP000231644">
    <property type="component" value="Unassembled WGS sequence"/>
</dbReference>
<evidence type="ECO:0000313" key="2">
    <source>
        <dbReference type="EMBL" id="SFC45253.1"/>
    </source>
</evidence>
<protein>
    <submittedName>
        <fullName evidence="2">NYN domain-containing protein</fullName>
    </submittedName>
</protein>
<evidence type="ECO:0000313" key="3">
    <source>
        <dbReference type="Proteomes" id="UP000231644"/>
    </source>
</evidence>
<reference evidence="2 3" key="1">
    <citation type="submission" date="2016-10" db="EMBL/GenBank/DDBJ databases">
        <authorList>
            <person name="de Groot N.N."/>
        </authorList>
    </citation>
    <scope>NUCLEOTIDE SEQUENCE [LARGE SCALE GENOMIC DNA]</scope>
    <source>
        <strain evidence="2 3">DSM 29619</strain>
    </source>
</reference>
<dbReference type="STRING" id="517719.SAMN05421762_0953"/>
<dbReference type="CDD" id="cd11297">
    <property type="entry name" value="PIN_LabA-like_N_1"/>
    <property type="match status" value="1"/>
</dbReference>
<evidence type="ECO:0000259" key="1">
    <source>
        <dbReference type="Pfam" id="PF01936"/>
    </source>
</evidence>
<dbReference type="GO" id="GO:0004540">
    <property type="term" value="F:RNA nuclease activity"/>
    <property type="evidence" value="ECO:0007669"/>
    <property type="project" value="InterPro"/>
</dbReference>
<dbReference type="PANTHER" id="PTHR35811">
    <property type="entry name" value="SLR1870 PROTEIN"/>
    <property type="match status" value="1"/>
</dbReference>